<feature type="chain" id="PRO_5038171178" description="Glucanase" evidence="3">
    <location>
        <begin position="32"/>
        <end position="390"/>
    </location>
</feature>
<name>A0A930YBQ7_9ACTN</name>
<evidence type="ECO:0000256" key="1">
    <source>
        <dbReference type="PIRSR" id="PIRSR001100-1"/>
    </source>
</evidence>
<feature type="binding site" evidence="2">
    <location>
        <position position="236"/>
    </location>
    <ligand>
        <name>substrate</name>
    </ligand>
</feature>
<keyword evidence="3" id="KW-0624">Polysaccharide degradation</keyword>
<feature type="region of interest" description="Disordered" evidence="4">
    <location>
        <begin position="29"/>
        <end position="69"/>
    </location>
</feature>
<dbReference type="EMBL" id="JADKPN010000001">
    <property type="protein sequence ID" value="MBF4762341.1"/>
    <property type="molecule type" value="Genomic_DNA"/>
</dbReference>
<keyword evidence="3" id="KW-0732">Signal</keyword>
<keyword evidence="3" id="KW-0119">Carbohydrate metabolism</keyword>
<comment type="caution">
    <text evidence="5">The sequence shown here is derived from an EMBL/GenBank/DDBJ whole genome shotgun (WGS) entry which is preliminary data.</text>
</comment>
<feature type="signal peptide" evidence="3">
    <location>
        <begin position="1"/>
        <end position="31"/>
    </location>
</feature>
<sequence length="390" mass="42983">MRTLRALRTPVAATAAVMSLALAATTSGAQADTRTAAPSSHSTQQRGPDNENYDPPVYSPTTQTTYVGTPGNPLVRGWGVYQGLAEMAWLPYVVASPDQQNLLDKIVQRPKATWFGHWQSDNDITDRVRKYIELTTGGDPDVLVQTSIFRMDPWEGEACTRLPSAAEQASYKKWIDGFVAGVGDAHMAVIMQPDGPFALCAPGGSNLPAHMIRYAVRMLSALPNTSVYIDAGAADWNRDDPQKAVRMLFPMGIRWARGFALNSTHYDSTERQVRYAAEVSQALAKRGIPDKYGVINTASNGKPFKGYKYNGPNFDNARACTSTSDKHCVTLGIPPTVDVADPKWGLNPHDRRLAARYVDAYMWFGRPWLYNQASPFDMNRALTLARTTPY</sequence>
<gene>
    <name evidence="5" type="ORF">ISU07_04325</name>
</gene>
<dbReference type="PRINTS" id="PR00733">
    <property type="entry name" value="GLHYDRLASE6"/>
</dbReference>
<dbReference type="PANTHER" id="PTHR34876:SF4">
    <property type="entry name" value="1,4-BETA-D-GLUCAN CELLOBIOHYDROLASE C-RELATED"/>
    <property type="match status" value="1"/>
</dbReference>
<dbReference type="Proteomes" id="UP000640489">
    <property type="component" value="Unassembled WGS sequence"/>
</dbReference>
<evidence type="ECO:0000256" key="2">
    <source>
        <dbReference type="PIRSR" id="PIRSR001100-2"/>
    </source>
</evidence>
<dbReference type="Gene3D" id="3.20.20.40">
    <property type="entry name" value="1, 4-beta cellobiohydrolase"/>
    <property type="match status" value="1"/>
</dbReference>
<proteinExistence type="inferred from homology"/>
<dbReference type="GO" id="GO:0004553">
    <property type="term" value="F:hydrolase activity, hydrolyzing O-glycosyl compounds"/>
    <property type="evidence" value="ECO:0007669"/>
    <property type="project" value="InterPro"/>
</dbReference>
<evidence type="ECO:0000313" key="5">
    <source>
        <dbReference type="EMBL" id="MBF4762341.1"/>
    </source>
</evidence>
<reference evidence="5" key="1">
    <citation type="submission" date="2020-11" db="EMBL/GenBank/DDBJ databases">
        <title>Nocardioides sp. nov., isolated from Soil of Cynanchum wilfordii Hemsley rhizosphere.</title>
        <authorList>
            <person name="Lee J.-S."/>
            <person name="Suh M.K."/>
            <person name="Kim J.-S."/>
        </authorList>
    </citation>
    <scope>NUCLEOTIDE SEQUENCE</scope>
    <source>
        <strain evidence="5">KCTC 19275</strain>
    </source>
</reference>
<dbReference type="PANTHER" id="PTHR34876">
    <property type="match status" value="1"/>
</dbReference>
<organism evidence="5 6">
    <name type="scientific">Nocardioides islandensis</name>
    <dbReference type="NCBI Taxonomy" id="433663"/>
    <lineage>
        <taxon>Bacteria</taxon>
        <taxon>Bacillati</taxon>
        <taxon>Actinomycetota</taxon>
        <taxon>Actinomycetes</taxon>
        <taxon>Propionibacteriales</taxon>
        <taxon>Nocardioidaceae</taxon>
        <taxon>Nocardioides</taxon>
    </lineage>
</organism>
<protein>
    <recommendedName>
        <fullName evidence="3">Glucanase</fullName>
        <ecNumber evidence="3">3.2.1.-</ecNumber>
    </recommendedName>
</protein>
<keyword evidence="6" id="KW-1185">Reference proteome</keyword>
<dbReference type="AlphaFoldDB" id="A0A930YBQ7"/>
<evidence type="ECO:0000256" key="3">
    <source>
        <dbReference type="RuleBase" id="RU361186"/>
    </source>
</evidence>
<evidence type="ECO:0000313" key="6">
    <source>
        <dbReference type="Proteomes" id="UP000640489"/>
    </source>
</evidence>
<dbReference type="GO" id="GO:0030245">
    <property type="term" value="P:cellulose catabolic process"/>
    <property type="evidence" value="ECO:0007669"/>
    <property type="project" value="UniProtKB-KW"/>
</dbReference>
<dbReference type="PIRSF" id="PIRSF001100">
    <property type="entry name" value="Beta_cellobiohydrolase"/>
    <property type="match status" value="1"/>
</dbReference>
<keyword evidence="3" id="KW-0136">Cellulose degradation</keyword>
<accession>A0A930YBQ7</accession>
<dbReference type="InterPro" id="IPR036434">
    <property type="entry name" value="Beta_cellobiohydrolase_sf"/>
</dbReference>
<dbReference type="EC" id="3.2.1.-" evidence="3"/>
<comment type="similarity">
    <text evidence="3">Belongs to the glycosyl hydrolase family 6.</text>
</comment>
<keyword evidence="3 5" id="KW-0378">Hydrolase</keyword>
<dbReference type="SUPFAM" id="SSF51989">
    <property type="entry name" value="Glycosyl hydrolases family 6, cellulases"/>
    <property type="match status" value="1"/>
</dbReference>
<feature type="binding site" evidence="2">
    <location>
        <position position="114"/>
    </location>
    <ligand>
        <name>substrate</name>
    </ligand>
</feature>
<evidence type="ECO:0000256" key="4">
    <source>
        <dbReference type="SAM" id="MobiDB-lite"/>
    </source>
</evidence>
<dbReference type="Pfam" id="PF01341">
    <property type="entry name" value="Glyco_hydro_6"/>
    <property type="match status" value="1"/>
</dbReference>
<dbReference type="InterPro" id="IPR016288">
    <property type="entry name" value="Beta_cellobiohydrolase"/>
</dbReference>
<feature type="compositionally biased region" description="Polar residues" evidence="4">
    <location>
        <begin position="29"/>
        <end position="47"/>
    </location>
</feature>
<feature type="active site" description="Proton donor" evidence="1">
    <location>
        <position position="194"/>
    </location>
</feature>
<keyword evidence="3" id="KW-0326">Glycosidase</keyword>